<dbReference type="TCDB" id="1.B.86.1.5">
    <property type="family name" value="the ompo outer membrane porin (ompo) family"/>
</dbReference>
<dbReference type="SUPFAM" id="SSF56925">
    <property type="entry name" value="OMPA-like"/>
    <property type="match status" value="1"/>
</dbReference>
<feature type="domain" description="Outer membrane protein beta-barrel" evidence="3">
    <location>
        <begin position="9"/>
        <end position="167"/>
    </location>
</feature>
<dbReference type="AlphaFoldDB" id="K2KHM0"/>
<dbReference type="RefSeq" id="WP_008489355.1">
    <property type="nucleotide sequence ID" value="NZ_AMRG01000012.1"/>
</dbReference>
<dbReference type="STRING" id="740709.A10D4_10214"/>
<dbReference type="Pfam" id="PF13505">
    <property type="entry name" value="OMP_b-brl"/>
    <property type="match status" value="1"/>
</dbReference>
<dbReference type="InterPro" id="IPR027385">
    <property type="entry name" value="Beta-barrel_OMP"/>
</dbReference>
<evidence type="ECO:0000313" key="5">
    <source>
        <dbReference type="Proteomes" id="UP000014115"/>
    </source>
</evidence>
<proteinExistence type="predicted"/>
<sequence length="198" mass="21390">MKKSAIALALVTTAGFATQASARDTVSYDYIGANYMQVEIDDVADNFEPDGYEVRGSFQFENNLFVEASYSDLNDDITLDETDSDVDYDVSYRLAGIGYAWDLGSPRNSLYVSGGYADVEIGDASEDGYYLSAGVRSMLTPSIEGQLGAKHIDVGDDYDTTGAVASLAFFLTDALDIRASYTHEDNGSIASLGLNFNF</sequence>
<keyword evidence="5" id="KW-1185">Reference proteome</keyword>
<feature type="signal peptide" evidence="2">
    <location>
        <begin position="1"/>
        <end position="22"/>
    </location>
</feature>
<dbReference type="PATRIC" id="fig|740709.3.peg.2066"/>
<evidence type="ECO:0000313" key="4">
    <source>
        <dbReference type="EMBL" id="EKE82144.1"/>
    </source>
</evidence>
<protein>
    <submittedName>
        <fullName evidence="4">Porin family outer membrane protein</fullName>
    </submittedName>
</protein>
<evidence type="ECO:0000256" key="2">
    <source>
        <dbReference type="SAM" id="SignalP"/>
    </source>
</evidence>
<dbReference type="InterPro" id="IPR011250">
    <property type="entry name" value="OMP/PagP_B-barrel"/>
</dbReference>
<evidence type="ECO:0000259" key="3">
    <source>
        <dbReference type="Pfam" id="PF13505"/>
    </source>
</evidence>
<organism evidence="4 5">
    <name type="scientific">Idiomarina xiamenensis 10-D-4</name>
    <dbReference type="NCBI Taxonomy" id="740709"/>
    <lineage>
        <taxon>Bacteria</taxon>
        <taxon>Pseudomonadati</taxon>
        <taxon>Pseudomonadota</taxon>
        <taxon>Gammaproteobacteria</taxon>
        <taxon>Alteromonadales</taxon>
        <taxon>Idiomarinaceae</taxon>
        <taxon>Idiomarina</taxon>
    </lineage>
</organism>
<keyword evidence="1 2" id="KW-0732">Signal</keyword>
<accession>K2KHM0</accession>
<dbReference type="Gene3D" id="2.40.160.20">
    <property type="match status" value="1"/>
</dbReference>
<evidence type="ECO:0000256" key="1">
    <source>
        <dbReference type="ARBA" id="ARBA00022729"/>
    </source>
</evidence>
<dbReference type="Proteomes" id="UP000014115">
    <property type="component" value="Unassembled WGS sequence"/>
</dbReference>
<gene>
    <name evidence="4" type="ORF">A10D4_10214</name>
</gene>
<reference evidence="4 5" key="1">
    <citation type="journal article" date="2012" name="J. Bacteriol.">
        <title>Genome Sequence of Idiomarina xiamenensis Type Strain 10-D-4.</title>
        <authorList>
            <person name="Lai Q."/>
            <person name="Wang L."/>
            <person name="Wang W."/>
            <person name="Shao Z."/>
        </authorList>
    </citation>
    <scope>NUCLEOTIDE SEQUENCE [LARGE SCALE GENOMIC DNA]</scope>
    <source>
        <strain evidence="4 5">10-D-4</strain>
    </source>
</reference>
<comment type="caution">
    <text evidence="4">The sequence shown here is derived from an EMBL/GenBank/DDBJ whole genome shotgun (WGS) entry which is preliminary data.</text>
</comment>
<feature type="chain" id="PRO_5003859932" evidence="2">
    <location>
        <begin position="23"/>
        <end position="198"/>
    </location>
</feature>
<dbReference type="eggNOG" id="COG3637">
    <property type="taxonomic scope" value="Bacteria"/>
</dbReference>
<dbReference type="EMBL" id="AMRG01000012">
    <property type="protein sequence ID" value="EKE82144.1"/>
    <property type="molecule type" value="Genomic_DNA"/>
</dbReference>
<name>K2KHM0_9GAMM</name>